<proteinExistence type="predicted"/>
<dbReference type="GeneID" id="44135497"/>
<evidence type="ECO:0000313" key="3">
    <source>
        <dbReference type="Proteomes" id="UP000286681"/>
    </source>
</evidence>
<dbReference type="InterPro" id="IPR032710">
    <property type="entry name" value="NTF2-like_dom_sf"/>
</dbReference>
<sequence>MNALGRYAIKQEILELLHSRARGADRYDPALMKACHPADGTDNHGTYQGLMHSFIDTLEAARLNGPECLSKEHIIGNALFDFMPNGDVFVESYHVAHETFAGADHSTVFFHIGGRYLDTFRKVGERWLIQHRDIVYDWSRVMHGTRPFWNPDTQPAQLRGTRTERDPLYLSGGAKRGALLANHHIKEPETMDAAIQQLLDKQDIAEVLYRRARAGDRSDAELAHSCYHPGATERHGDFDGLAAEFIDVVSFTRPKPGSPIKGMMHMITNILCEFADADHAFVESYHVAWCQMTDGTDAEIGGRYLDRFERREGRWGIVHRDVIFDWSRMEPETAKFWERHPAKPFLFGKRGAEDPLYNYVDRAA</sequence>
<evidence type="ECO:0000313" key="2">
    <source>
        <dbReference type="EMBL" id="RSV00671.1"/>
    </source>
</evidence>
<accession>A0AAJ4S3E1</accession>
<dbReference type="Pfam" id="PF13577">
    <property type="entry name" value="SnoaL_4"/>
    <property type="match status" value="2"/>
</dbReference>
<feature type="domain" description="SnoaL-like" evidence="1">
    <location>
        <begin position="196"/>
        <end position="321"/>
    </location>
</feature>
<protein>
    <submittedName>
        <fullName evidence="2">Nuclear transport factor 2 family protein</fullName>
    </submittedName>
</protein>
<organism evidence="2 3">
    <name type="scientific">Sphingomonas koreensis</name>
    <dbReference type="NCBI Taxonomy" id="93064"/>
    <lineage>
        <taxon>Bacteria</taxon>
        <taxon>Pseudomonadati</taxon>
        <taxon>Pseudomonadota</taxon>
        <taxon>Alphaproteobacteria</taxon>
        <taxon>Sphingomonadales</taxon>
        <taxon>Sphingomonadaceae</taxon>
        <taxon>Sphingomonas</taxon>
    </lineage>
</organism>
<evidence type="ECO:0000259" key="1">
    <source>
        <dbReference type="Pfam" id="PF13577"/>
    </source>
</evidence>
<comment type="caution">
    <text evidence="2">The sequence shown here is derived from an EMBL/GenBank/DDBJ whole genome shotgun (WGS) entry which is preliminary data.</text>
</comment>
<name>A0AAJ4S3E1_9SPHN</name>
<dbReference type="Gene3D" id="3.10.450.50">
    <property type="match status" value="2"/>
</dbReference>
<dbReference type="InterPro" id="IPR037401">
    <property type="entry name" value="SnoaL-like"/>
</dbReference>
<reference evidence="2 3" key="1">
    <citation type="submission" date="2018-07" db="EMBL/GenBank/DDBJ databases">
        <title>Genomic and Epidemiologic Investigation of an Indolent Hospital Outbreak.</title>
        <authorList>
            <person name="Johnson R.C."/>
            <person name="Deming C."/>
            <person name="Conlan S."/>
            <person name="Zellmer C.J."/>
            <person name="Michelin A.V."/>
            <person name="Lee-Lin S."/>
            <person name="Thomas P.J."/>
            <person name="Park M."/>
            <person name="Weingarten R.A."/>
            <person name="Less J."/>
            <person name="Dekker J.P."/>
            <person name="Frank K.M."/>
            <person name="Musser K.A."/>
            <person name="Mcquiston J.R."/>
            <person name="Henderson D.K."/>
            <person name="Lau A.F."/>
            <person name="Palmore T.N."/>
            <person name="Segre J.A."/>
        </authorList>
    </citation>
    <scope>NUCLEOTIDE SEQUENCE [LARGE SCALE GENOMIC DNA]</scope>
    <source>
        <strain evidence="2 3">SK-NIH.Env10_0317</strain>
    </source>
</reference>
<feature type="domain" description="SnoaL-like" evidence="1">
    <location>
        <begin position="10"/>
        <end position="133"/>
    </location>
</feature>
<dbReference type="SUPFAM" id="SSF54427">
    <property type="entry name" value="NTF2-like"/>
    <property type="match status" value="2"/>
</dbReference>
<dbReference type="AlphaFoldDB" id="A0AAJ4S3E1"/>
<dbReference type="Proteomes" id="UP000286681">
    <property type="component" value="Unassembled WGS sequence"/>
</dbReference>
<dbReference type="RefSeq" id="WP_083629207.1">
    <property type="nucleotide sequence ID" value="NZ_CP018820.1"/>
</dbReference>
<dbReference type="EMBL" id="QQWO01000015">
    <property type="protein sequence ID" value="RSV00671.1"/>
    <property type="molecule type" value="Genomic_DNA"/>
</dbReference>
<gene>
    <name evidence="2" type="ORF">CA257_16450</name>
</gene>